<feature type="region of interest" description="Disordered" evidence="1">
    <location>
        <begin position="208"/>
        <end position="230"/>
    </location>
</feature>
<feature type="compositionally biased region" description="Basic and acidic residues" evidence="1">
    <location>
        <begin position="208"/>
        <end position="217"/>
    </location>
</feature>
<name>A0A8H3YGT1_9TREE</name>
<sequence>MSSRPFTPADLFKALELIQFVGCQTQHQLIAALRMLIPLIDTELRTTQTERHRGSLPHTFANEGTCSTPSFTAYHLQVDRVLNTVIEMYTERKISSRAKKKKASERGRHEVGQKLGMVEDLFLEQPIILRAFDVVRLRYNLPPRSRNLNMDAPASDPLGFKPVSSRSLSVRTCNQEAGDGKDIKAHQTGDLPFCKSYNISLELAPKYDEPPQMRSRESISSFETEDFVAKDRTETDTPFQLFWRDESRTHATPRRQAVNYSLPKSSWQPVHGVYKDSLSTEDRSGAADGDLPKALESSAFSSVRPSLSQHRAPSTPVLSEQRSEPDSASSWELAAFDSDSQSRTVQQEPKAQSANTEHVQLYPAAQDTTAVDPSQYKSRSRFECKESLSAATGFQSHNPEQDVKPNGLWRSMRRDLPLGDLWSHEVLLRTAQRESRIWPPIDKESLVEGR</sequence>
<organism evidence="2 3">
    <name type="scientific">Naganishia liquefaciens</name>
    <dbReference type="NCBI Taxonomy" id="104408"/>
    <lineage>
        <taxon>Eukaryota</taxon>
        <taxon>Fungi</taxon>
        <taxon>Dikarya</taxon>
        <taxon>Basidiomycota</taxon>
        <taxon>Agaricomycotina</taxon>
        <taxon>Tremellomycetes</taxon>
        <taxon>Filobasidiales</taxon>
        <taxon>Filobasidiaceae</taxon>
        <taxon>Naganishia</taxon>
    </lineage>
</organism>
<dbReference type="OrthoDB" id="2595647at2759"/>
<keyword evidence="3" id="KW-1185">Reference proteome</keyword>
<gene>
    <name evidence="2" type="ORF">NliqN6_5030</name>
</gene>
<protein>
    <submittedName>
        <fullName evidence="2">Uncharacterized protein</fullName>
    </submittedName>
</protein>
<feature type="compositionally biased region" description="Polar residues" evidence="1">
    <location>
        <begin position="366"/>
        <end position="377"/>
    </location>
</feature>
<proteinExistence type="predicted"/>
<feature type="region of interest" description="Disordered" evidence="1">
    <location>
        <begin position="298"/>
        <end position="377"/>
    </location>
</feature>
<evidence type="ECO:0000256" key="1">
    <source>
        <dbReference type="SAM" id="MobiDB-lite"/>
    </source>
</evidence>
<feature type="compositionally biased region" description="Polar residues" evidence="1">
    <location>
        <begin position="298"/>
        <end position="330"/>
    </location>
</feature>
<dbReference type="AlphaFoldDB" id="A0A8H3YGT1"/>
<dbReference type="EMBL" id="BLZA01000030">
    <property type="protein sequence ID" value="GHJ88628.1"/>
    <property type="molecule type" value="Genomic_DNA"/>
</dbReference>
<comment type="caution">
    <text evidence="2">The sequence shown here is derived from an EMBL/GenBank/DDBJ whole genome shotgun (WGS) entry which is preliminary data.</text>
</comment>
<reference evidence="2" key="1">
    <citation type="submission" date="2020-07" db="EMBL/GenBank/DDBJ databases">
        <title>Draft Genome Sequence of a Deep-Sea Yeast, Naganishia (Cryptococcus) liquefaciens strain N6.</title>
        <authorList>
            <person name="Han Y.W."/>
            <person name="Kajitani R."/>
            <person name="Morimoto H."/>
            <person name="Parhat M."/>
            <person name="Tsubouchi H."/>
            <person name="Bakenova O."/>
            <person name="Ogata M."/>
            <person name="Argunhan B."/>
            <person name="Aoki R."/>
            <person name="Kajiwara S."/>
            <person name="Itoh T."/>
            <person name="Iwasaki H."/>
        </authorList>
    </citation>
    <scope>NUCLEOTIDE SEQUENCE</scope>
    <source>
        <strain evidence="2">N6</strain>
    </source>
</reference>
<accession>A0A8H3YGT1</accession>
<dbReference type="Proteomes" id="UP000620104">
    <property type="component" value="Unassembled WGS sequence"/>
</dbReference>
<evidence type="ECO:0000313" key="2">
    <source>
        <dbReference type="EMBL" id="GHJ88628.1"/>
    </source>
</evidence>
<feature type="compositionally biased region" description="Polar residues" evidence="1">
    <location>
        <begin position="338"/>
        <end position="358"/>
    </location>
</feature>
<evidence type="ECO:0000313" key="3">
    <source>
        <dbReference type="Proteomes" id="UP000620104"/>
    </source>
</evidence>